<dbReference type="InterPro" id="IPR012968">
    <property type="entry name" value="FerIin_dom"/>
</dbReference>
<name>A0A1J4MVW3_9CRYT</name>
<dbReference type="EMBL" id="LRBS01000048">
    <property type="protein sequence ID" value="OII77029.1"/>
    <property type="molecule type" value="Genomic_DNA"/>
</dbReference>
<proteinExistence type="predicted"/>
<feature type="transmembrane region" description="Helical" evidence="6">
    <location>
        <begin position="1349"/>
        <end position="1369"/>
    </location>
</feature>
<dbReference type="Gene3D" id="2.60.40.150">
    <property type="entry name" value="C2 domain"/>
    <property type="match status" value="4"/>
</dbReference>
<keyword evidence="3" id="KW-0677">Repeat</keyword>
<organism evidence="8 9">
    <name type="scientific">Cryptosporidium andersoni</name>
    <dbReference type="NCBI Taxonomy" id="117008"/>
    <lineage>
        <taxon>Eukaryota</taxon>
        <taxon>Sar</taxon>
        <taxon>Alveolata</taxon>
        <taxon>Apicomplexa</taxon>
        <taxon>Conoidasida</taxon>
        <taxon>Coccidia</taxon>
        <taxon>Eucoccidiorida</taxon>
        <taxon>Eimeriorina</taxon>
        <taxon>Cryptosporidiidae</taxon>
        <taxon>Cryptosporidium</taxon>
    </lineage>
</organism>
<evidence type="ECO:0000256" key="1">
    <source>
        <dbReference type="ARBA" id="ARBA00004167"/>
    </source>
</evidence>
<dbReference type="PANTHER" id="PTHR12546:SF33">
    <property type="entry name" value="SPERM VESICLE FUSION PROTEIN FER-1"/>
    <property type="match status" value="1"/>
</dbReference>
<evidence type="ECO:0000256" key="4">
    <source>
        <dbReference type="ARBA" id="ARBA00022989"/>
    </source>
</evidence>
<reference evidence="8 9" key="1">
    <citation type="submission" date="2016-10" db="EMBL/GenBank/DDBJ databases">
        <title>Reductive evolution of mitochondrial metabolism and differential evolution of invasion-related proteins in Cryptosporidium.</title>
        <authorList>
            <person name="Liu S."/>
            <person name="Roellig D.M."/>
            <person name="Guo Y."/>
            <person name="Li N."/>
            <person name="Frace M.A."/>
            <person name="Tang K."/>
            <person name="Zhang L."/>
            <person name="Feng Y."/>
            <person name="Xiao L."/>
        </authorList>
    </citation>
    <scope>NUCLEOTIDE SEQUENCE [LARGE SCALE GENOMIC DNA]</scope>
    <source>
        <strain evidence="8">30847</strain>
    </source>
</reference>
<comment type="subcellular location">
    <subcellularLocation>
        <location evidence="1">Membrane</location>
        <topology evidence="1">Single-pass membrane protein</topology>
    </subcellularLocation>
</comment>
<dbReference type="CDD" id="cd00030">
    <property type="entry name" value="C2"/>
    <property type="match status" value="2"/>
</dbReference>
<dbReference type="PROSITE" id="PS50004">
    <property type="entry name" value="C2"/>
    <property type="match status" value="3"/>
</dbReference>
<sequence length="1371" mass="155206">MLQPTTEYNIRIDVYELRDLKFNSGNQDITPNPYVEVKVGDQIRTTSKQTAVSSTSIQASYNFTVTLTKADFECSFIEVNVMHAFILSSATIGSHILSFNYVYSRNQHWMYRNWVPLILAEKPWEVMGYVLLTIGIFAPADQIPVIDETSALVNGSENEQVARIAAGPEVTLTLYNLGINIYKGQDIAPITGMYNLVEPFVCVRHGVSTMSTKCIKNESNPVWKVMISLPAYSPCSDSNVIIELWNGESKPTLLGKFRLDAFRLFKEPFPLTWVNLYWTQPPGGAAELFASSNTSVTSLVPSSYAGRLLISATAQKCQKCSIKSIQSAPPVNEPPMTRYILWIDVYEVTCRPDYQGEVILEFCIGPQTVASPSMPMYREPLIFDSQSGRLDETYFYLSDGQDPWDLFIYAMTGSGEGLWTSATYSKLSFTRISLENISREVAGNPTWYSLKSIYDSNNGYIFNILADITIVTANTASDRPERLEYSLNHFFFRSFIYEGMNLPGISSVPPNPYVKISIGDQSVQTRAIETTYVPQWYEAYETKVSLPRNLSLASDILIEVYHQNLSYMGYEQRLGYATYKLTEVPKVWKTLPVWLKLRSTTGNTQNNINAMILCSFELVSELEVKDYPFYDDIRPSTIPADIRLFIVGIRMFESIKNPVVSISYGREVDTSSVPLWHDTTPSNATGSEGNWNFLHDFAITAELPKRHIFQSYFEVTVHGEVSGYSGNSDSISGFGTLYFNNTIPWYDENVKRDSDKFFHLATEEEIFLESSIEKNSIVGTTQNTEEDKDNKKVLNNMKSLAAPTSALASTGSIYDPDMANSLLYPVVDLIRADNRSLEIEMDTNKVSQDNTDNKYINILADDEDQANMASKLKAVGTIFGFDATLLNFDLKVFADDDEVDERFEIPYEMEQDLDLTELPYKSLPLVQLNSKGLYYVVGYLKYILCITQQPRDDQDYVIRNRIKKLEEEELKNFTTARQWIADQYTSMKPIVARCYILSARGLLPPSGDANPSVYIYIRSQESDSNISKSKNRSLYPSNIRDVGYVRHQGYRPEFNQVYEIGCILPRNAFVKISLIGTGTMSEEVIGTTFIDIEDRWFHPKVRTMVETNTVPIELRTLRIDNSIVSHGTLRAWYEILSEQAAKAIPVTPLASADPQTFQLRIVVWRVRQVPIESNTSISLYVSAVYNQEENNSETQSTETHYNSKDGTGIFNWRFVYNIKIPTQYPILKVQLWSYGLIQSENIGECSIDFSNDFGKARKHSSQILRIPRTWYGFTHPIQTNLQQGQVELEIAIVPSKISDVNPVGKGRDLPNVDPFLEDITENRTYVDWKGIGEVISSATSSIWTKAKRAFIIGAIIGVIALIILLIVVLKN</sequence>
<dbReference type="GO" id="GO:0016020">
    <property type="term" value="C:membrane"/>
    <property type="evidence" value="ECO:0007669"/>
    <property type="project" value="UniProtKB-SubCell"/>
</dbReference>
<dbReference type="Pfam" id="PF00168">
    <property type="entry name" value="C2"/>
    <property type="match status" value="5"/>
</dbReference>
<keyword evidence="2 6" id="KW-0812">Transmembrane</keyword>
<dbReference type="PANTHER" id="PTHR12546">
    <property type="entry name" value="FER-1-LIKE"/>
    <property type="match status" value="1"/>
</dbReference>
<gene>
    <name evidence="8" type="ORF">cand_023720</name>
</gene>
<dbReference type="SUPFAM" id="SSF49562">
    <property type="entry name" value="C2 domain (Calcium/lipid-binding domain, CaLB)"/>
    <property type="match status" value="5"/>
</dbReference>
<dbReference type="InterPro" id="IPR000008">
    <property type="entry name" value="C2_dom"/>
</dbReference>
<dbReference type="GeneID" id="92366556"/>
<evidence type="ECO:0000313" key="8">
    <source>
        <dbReference type="EMBL" id="OII77029.1"/>
    </source>
</evidence>
<feature type="domain" description="C2" evidence="7">
    <location>
        <begin position="1140"/>
        <end position="1264"/>
    </location>
</feature>
<dbReference type="SMART" id="SM00239">
    <property type="entry name" value="C2"/>
    <property type="match status" value="5"/>
</dbReference>
<accession>A0A1J4MVW3</accession>
<evidence type="ECO:0000256" key="5">
    <source>
        <dbReference type="ARBA" id="ARBA00023136"/>
    </source>
</evidence>
<dbReference type="VEuPathDB" id="CryptoDB:cand_023720"/>
<keyword evidence="9" id="KW-1185">Reference proteome</keyword>
<dbReference type="Proteomes" id="UP000186804">
    <property type="component" value="Unassembled WGS sequence"/>
</dbReference>
<dbReference type="RefSeq" id="XP_067068875.1">
    <property type="nucleotide sequence ID" value="XM_067212602.1"/>
</dbReference>
<dbReference type="SMART" id="SM01202">
    <property type="entry name" value="FerI"/>
    <property type="match status" value="1"/>
</dbReference>
<evidence type="ECO:0000256" key="2">
    <source>
        <dbReference type="ARBA" id="ARBA00022692"/>
    </source>
</evidence>
<evidence type="ECO:0000259" key="7">
    <source>
        <dbReference type="PROSITE" id="PS50004"/>
    </source>
</evidence>
<keyword evidence="5 6" id="KW-0472">Membrane</keyword>
<dbReference type="OrthoDB" id="270970at2759"/>
<evidence type="ECO:0000313" key="9">
    <source>
        <dbReference type="Proteomes" id="UP000186804"/>
    </source>
</evidence>
<dbReference type="GO" id="GO:0007009">
    <property type="term" value="P:plasma membrane organization"/>
    <property type="evidence" value="ECO:0007669"/>
    <property type="project" value="TreeGrafter"/>
</dbReference>
<protein>
    <submittedName>
        <fullName evidence="8">C2 domain-containing protein</fullName>
    </submittedName>
</protein>
<dbReference type="InterPro" id="IPR035892">
    <property type="entry name" value="C2_domain_sf"/>
</dbReference>
<evidence type="ECO:0000256" key="6">
    <source>
        <dbReference type="SAM" id="Phobius"/>
    </source>
</evidence>
<dbReference type="InterPro" id="IPR037721">
    <property type="entry name" value="Ferlin"/>
</dbReference>
<feature type="domain" description="C2" evidence="7">
    <location>
        <begin position="157"/>
        <end position="274"/>
    </location>
</feature>
<keyword evidence="4 6" id="KW-1133">Transmembrane helix</keyword>
<feature type="domain" description="C2" evidence="7">
    <location>
        <begin position="475"/>
        <end position="595"/>
    </location>
</feature>
<comment type="caution">
    <text evidence="8">The sequence shown here is derived from an EMBL/GenBank/DDBJ whole genome shotgun (WGS) entry which is preliminary data.</text>
</comment>
<evidence type="ECO:0000256" key="3">
    <source>
        <dbReference type="ARBA" id="ARBA00022737"/>
    </source>
</evidence>